<dbReference type="RefSeq" id="WP_369744462.1">
    <property type="nucleotide sequence ID" value="NZ_CP165735.1"/>
</dbReference>
<dbReference type="AlphaFoldDB" id="A0AB39YIA9"/>
<organism evidence="2">
    <name type="scientific">Paenarthrobacter sp. AMU7</name>
    <dbReference type="NCBI Taxonomy" id="3162492"/>
    <lineage>
        <taxon>Bacteria</taxon>
        <taxon>Bacillati</taxon>
        <taxon>Actinomycetota</taxon>
        <taxon>Actinomycetes</taxon>
        <taxon>Micrococcales</taxon>
        <taxon>Micrococcaceae</taxon>
        <taxon>Paenarthrobacter</taxon>
    </lineage>
</organism>
<reference evidence="2" key="1">
    <citation type="submission" date="2024-07" db="EMBL/GenBank/DDBJ databases">
        <authorList>
            <person name="Li J."/>
            <person name="Wei H."/>
            <person name="Ma J."/>
        </authorList>
    </citation>
    <scope>NUCLEOTIDE SEQUENCE</scope>
    <source>
        <strain evidence="2">AMU7</strain>
    </source>
</reference>
<dbReference type="EMBL" id="CP165735">
    <property type="protein sequence ID" value="XDV69632.1"/>
    <property type="molecule type" value="Genomic_DNA"/>
</dbReference>
<protein>
    <submittedName>
        <fullName evidence="2">Helix-turn-helix domain-containing protein</fullName>
    </submittedName>
</protein>
<evidence type="ECO:0000259" key="1">
    <source>
        <dbReference type="Pfam" id="PF12728"/>
    </source>
</evidence>
<gene>
    <name evidence="2" type="ORF">ABQM86_11565</name>
</gene>
<dbReference type="SUPFAM" id="SSF46955">
    <property type="entry name" value="Putative DNA-binding domain"/>
    <property type="match status" value="1"/>
</dbReference>
<feature type="domain" description="Helix-turn-helix" evidence="1">
    <location>
        <begin position="13"/>
        <end position="61"/>
    </location>
</feature>
<dbReference type="Pfam" id="PF12728">
    <property type="entry name" value="HTH_17"/>
    <property type="match status" value="1"/>
</dbReference>
<accession>A0AB39YIA9</accession>
<name>A0AB39YIA9_9MICC</name>
<dbReference type="InterPro" id="IPR041657">
    <property type="entry name" value="HTH_17"/>
</dbReference>
<evidence type="ECO:0000313" key="2">
    <source>
        <dbReference type="EMBL" id="XDV69632.1"/>
    </source>
</evidence>
<dbReference type="InterPro" id="IPR009061">
    <property type="entry name" value="DNA-bd_dom_put_sf"/>
</dbReference>
<sequence>MLPFIFSSQNTQMLDLKAAADRSNRSVDTIRRYIKAGRLPAVRDGRKLYVTADDLDKALSEDRGQLSNASDLKAWAQRMAAEAPPLKPEQIRILRSAFATVSNGDSGP</sequence>
<proteinExistence type="predicted"/>